<keyword evidence="1" id="KW-1133">Transmembrane helix</keyword>
<dbReference type="EMBL" id="KZ821465">
    <property type="protein sequence ID" value="PYH33154.1"/>
    <property type="molecule type" value="Genomic_DNA"/>
</dbReference>
<evidence type="ECO:0000256" key="1">
    <source>
        <dbReference type="SAM" id="Phobius"/>
    </source>
</evidence>
<protein>
    <submittedName>
        <fullName evidence="2">Uncharacterized protein</fullName>
    </submittedName>
</protein>
<name>A0A318YGB1_ASPNB</name>
<evidence type="ECO:0000313" key="3">
    <source>
        <dbReference type="Proteomes" id="UP000247647"/>
    </source>
</evidence>
<keyword evidence="1" id="KW-0472">Membrane</keyword>
<evidence type="ECO:0000313" key="2">
    <source>
        <dbReference type="EMBL" id="PYH33154.1"/>
    </source>
</evidence>
<dbReference type="AlphaFoldDB" id="A0A318YGB1"/>
<gene>
    <name evidence="2" type="ORF">BO87DRAFT_94819</name>
</gene>
<accession>A0A318YGB1</accession>
<keyword evidence="3" id="KW-1185">Reference proteome</keyword>
<dbReference type="Proteomes" id="UP000247647">
    <property type="component" value="Unassembled WGS sequence"/>
</dbReference>
<dbReference type="RefSeq" id="XP_025478632.1">
    <property type="nucleotide sequence ID" value="XM_025629696.1"/>
</dbReference>
<feature type="transmembrane region" description="Helical" evidence="1">
    <location>
        <begin position="27"/>
        <end position="46"/>
    </location>
</feature>
<sequence>MHSVFFPCLRPSKDCICRSPCCPESSLFYSSLLLDVMFCFGIMIYMQRRRTKYLAA</sequence>
<reference evidence="2" key="1">
    <citation type="submission" date="2016-12" db="EMBL/GenBank/DDBJ databases">
        <title>The genomes of Aspergillus section Nigri reveals drivers in fungal speciation.</title>
        <authorList>
            <consortium name="DOE Joint Genome Institute"/>
            <person name="Vesth T.C."/>
            <person name="Nybo J."/>
            <person name="Theobald S."/>
            <person name="Brandl J."/>
            <person name="Frisvad J.C."/>
            <person name="Nielsen K.F."/>
            <person name="Lyhne E.K."/>
            <person name="Kogle M.E."/>
            <person name="Kuo A."/>
            <person name="Riley R."/>
            <person name="Clum A."/>
            <person name="Nolan M."/>
            <person name="Lipzen A."/>
            <person name="Salamov A."/>
            <person name="Henrissat B."/>
            <person name="Wiebenga A."/>
            <person name="De Vries R.P."/>
            <person name="Grigoriev I.V."/>
            <person name="Mortensen U.H."/>
            <person name="Andersen M.R."/>
            <person name="Baker S.E."/>
        </authorList>
    </citation>
    <scope>NUCLEOTIDE SEQUENCE [LARGE SCALE GENOMIC DNA]</scope>
    <source>
        <strain evidence="2">CBS 115656</strain>
    </source>
</reference>
<organism evidence="2 3">
    <name type="scientific">Aspergillus neoniger (strain CBS 115656)</name>
    <dbReference type="NCBI Taxonomy" id="1448310"/>
    <lineage>
        <taxon>Eukaryota</taxon>
        <taxon>Fungi</taxon>
        <taxon>Dikarya</taxon>
        <taxon>Ascomycota</taxon>
        <taxon>Pezizomycotina</taxon>
        <taxon>Eurotiomycetes</taxon>
        <taxon>Eurotiomycetidae</taxon>
        <taxon>Eurotiales</taxon>
        <taxon>Aspergillaceae</taxon>
        <taxon>Aspergillus</taxon>
        <taxon>Aspergillus subgen. Circumdati</taxon>
    </lineage>
</organism>
<keyword evidence="1" id="KW-0812">Transmembrane</keyword>
<proteinExistence type="predicted"/>
<dbReference type="GeneID" id="37132152"/>